<evidence type="ECO:0000313" key="2">
    <source>
        <dbReference type="Proteomes" id="UP000324832"/>
    </source>
</evidence>
<organism evidence="1 2">
    <name type="scientific">Leptidea sinapis</name>
    <dbReference type="NCBI Taxonomy" id="189913"/>
    <lineage>
        <taxon>Eukaryota</taxon>
        <taxon>Metazoa</taxon>
        <taxon>Ecdysozoa</taxon>
        <taxon>Arthropoda</taxon>
        <taxon>Hexapoda</taxon>
        <taxon>Insecta</taxon>
        <taxon>Pterygota</taxon>
        <taxon>Neoptera</taxon>
        <taxon>Endopterygota</taxon>
        <taxon>Lepidoptera</taxon>
        <taxon>Glossata</taxon>
        <taxon>Ditrysia</taxon>
        <taxon>Papilionoidea</taxon>
        <taxon>Pieridae</taxon>
        <taxon>Dismorphiinae</taxon>
        <taxon>Leptidea</taxon>
    </lineage>
</organism>
<dbReference type="Proteomes" id="UP000324832">
    <property type="component" value="Unassembled WGS sequence"/>
</dbReference>
<dbReference type="EMBL" id="FZQP02006992">
    <property type="protein sequence ID" value="VVD05622.1"/>
    <property type="molecule type" value="Genomic_DNA"/>
</dbReference>
<dbReference type="AlphaFoldDB" id="A0A5E4R8U0"/>
<protein>
    <submittedName>
        <fullName evidence="1">Uncharacterized protein</fullName>
    </submittedName>
</protein>
<keyword evidence="2" id="KW-1185">Reference proteome</keyword>
<evidence type="ECO:0000313" key="1">
    <source>
        <dbReference type="EMBL" id="VVD05622.1"/>
    </source>
</evidence>
<name>A0A5E4R8U0_9NEOP</name>
<proteinExistence type="predicted"/>
<reference evidence="1 2" key="1">
    <citation type="submission" date="2017-07" db="EMBL/GenBank/DDBJ databases">
        <authorList>
            <person name="Talla V."/>
            <person name="Backstrom N."/>
        </authorList>
    </citation>
    <scope>NUCLEOTIDE SEQUENCE [LARGE SCALE GENOMIC DNA]</scope>
</reference>
<sequence length="63" mass="6856">MVKIAAVLDLSELCASDVPSVFHSSIMLQQSPCTVQSWFSVEALKSEVTDNKPVDESLAREST</sequence>
<gene>
    <name evidence="1" type="ORF">LSINAPIS_LOCUS15116</name>
</gene>
<accession>A0A5E4R8U0</accession>